<evidence type="ECO:0000313" key="1">
    <source>
        <dbReference type="EMBL" id="TFY52487.1"/>
    </source>
</evidence>
<reference evidence="1 2" key="1">
    <citation type="submission" date="2019-01" db="EMBL/GenBank/DDBJ databases">
        <title>Genome sequencing of the rare red list fungi Fomitopsis rosea.</title>
        <authorList>
            <person name="Buettner E."/>
            <person name="Kellner H."/>
        </authorList>
    </citation>
    <scope>NUCLEOTIDE SEQUENCE [LARGE SCALE GENOMIC DNA]</scope>
    <source>
        <strain evidence="1 2">DSM 105464</strain>
    </source>
</reference>
<dbReference type="Proteomes" id="UP000298390">
    <property type="component" value="Unassembled WGS sequence"/>
</dbReference>
<name>A0A4Y9XSW9_9APHY</name>
<accession>A0A4Y9XSW9</accession>
<protein>
    <submittedName>
        <fullName evidence="1">Uncharacterized protein</fullName>
    </submittedName>
</protein>
<sequence>MTVWTINAAVIDFFVETPEAWEWTGGVFKNEATRGCPWEEGSIAIEWQEKPDVVNQVRSFLKRYEEKSGGDRQKFLRGKIAEDSLNAGRTA</sequence>
<evidence type="ECO:0000313" key="2">
    <source>
        <dbReference type="Proteomes" id="UP000298390"/>
    </source>
</evidence>
<proteinExistence type="predicted"/>
<dbReference type="EMBL" id="SEKV01000967">
    <property type="protein sequence ID" value="TFY52487.1"/>
    <property type="molecule type" value="Genomic_DNA"/>
</dbReference>
<organism evidence="1 2">
    <name type="scientific">Rhodofomes roseus</name>
    <dbReference type="NCBI Taxonomy" id="34475"/>
    <lineage>
        <taxon>Eukaryota</taxon>
        <taxon>Fungi</taxon>
        <taxon>Dikarya</taxon>
        <taxon>Basidiomycota</taxon>
        <taxon>Agaricomycotina</taxon>
        <taxon>Agaricomycetes</taxon>
        <taxon>Polyporales</taxon>
        <taxon>Rhodofomes</taxon>
    </lineage>
</organism>
<dbReference type="AlphaFoldDB" id="A0A4Y9XSW9"/>
<gene>
    <name evidence="1" type="ORF">EVJ58_g9991</name>
</gene>
<comment type="caution">
    <text evidence="1">The sequence shown here is derived from an EMBL/GenBank/DDBJ whole genome shotgun (WGS) entry which is preliminary data.</text>
</comment>